<dbReference type="EMBL" id="JBICBT010000083">
    <property type="protein sequence ID" value="KAL3123896.1"/>
    <property type="molecule type" value="Genomic_DNA"/>
</dbReference>
<evidence type="ECO:0000256" key="1">
    <source>
        <dbReference type="SAM" id="MobiDB-lite"/>
    </source>
</evidence>
<name>A0ABD2M8W7_9BILA</name>
<feature type="compositionally biased region" description="Basic and acidic residues" evidence="1">
    <location>
        <begin position="182"/>
        <end position="194"/>
    </location>
</feature>
<evidence type="ECO:0000313" key="2">
    <source>
        <dbReference type="EMBL" id="KAL3123896.1"/>
    </source>
</evidence>
<protein>
    <submittedName>
        <fullName evidence="2">Uncharacterized protein</fullName>
    </submittedName>
</protein>
<keyword evidence="3" id="KW-1185">Reference proteome</keyword>
<dbReference type="AlphaFoldDB" id="A0ABD2M8W7"/>
<accession>A0ABD2M8W7</accession>
<sequence length="342" mass="37670">MDKLSTNGQNDRESPPLLALEKQKIPMLMCVYLGELDRIVGLTAAIGDGQISDSPLLALEFQCQFLCKKRRTNRWEIGAGPPLTDGRDGRPSTDRCSNSSSWLPRLRMPSWAKANPVLGEPASRKPRARAEPKPRLSMPFSNPKKFEPASRKPTARAEPQPRTSNPFTNPTQAESTSRKPRTRAEPKPSSEHAVFESNASQISTPALNGKSGNRTEADRPDNGKTDLATNGQSAAKTNPVAKQIWEELFLARGKRQADPLTAFVAELGKGAANAYQYMHGKIVDGAKANPEQAEPASRKRTARVETEPQPMLSMPFTNPKQAEPASRKPMTRERKRNRGRAT</sequence>
<feature type="compositionally biased region" description="Basic residues" evidence="1">
    <location>
        <begin position="333"/>
        <end position="342"/>
    </location>
</feature>
<feature type="compositionally biased region" description="Polar residues" evidence="1">
    <location>
        <begin position="227"/>
        <end position="236"/>
    </location>
</feature>
<feature type="region of interest" description="Disordered" evidence="1">
    <location>
        <begin position="76"/>
        <end position="239"/>
    </location>
</feature>
<feature type="compositionally biased region" description="Polar residues" evidence="1">
    <location>
        <begin position="161"/>
        <end position="175"/>
    </location>
</feature>
<feature type="region of interest" description="Disordered" evidence="1">
    <location>
        <begin position="288"/>
        <end position="342"/>
    </location>
</feature>
<dbReference type="Proteomes" id="UP001620626">
    <property type="component" value="Unassembled WGS sequence"/>
</dbReference>
<proteinExistence type="predicted"/>
<comment type="caution">
    <text evidence="2">The sequence shown here is derived from an EMBL/GenBank/DDBJ whole genome shotgun (WGS) entry which is preliminary data.</text>
</comment>
<gene>
    <name evidence="2" type="ORF">niasHT_009139</name>
</gene>
<evidence type="ECO:0000313" key="3">
    <source>
        <dbReference type="Proteomes" id="UP001620626"/>
    </source>
</evidence>
<organism evidence="2 3">
    <name type="scientific">Heterodera trifolii</name>
    <dbReference type="NCBI Taxonomy" id="157864"/>
    <lineage>
        <taxon>Eukaryota</taxon>
        <taxon>Metazoa</taxon>
        <taxon>Ecdysozoa</taxon>
        <taxon>Nematoda</taxon>
        <taxon>Chromadorea</taxon>
        <taxon>Rhabditida</taxon>
        <taxon>Tylenchina</taxon>
        <taxon>Tylenchomorpha</taxon>
        <taxon>Tylenchoidea</taxon>
        <taxon>Heteroderidae</taxon>
        <taxon>Heteroderinae</taxon>
        <taxon>Heterodera</taxon>
    </lineage>
</organism>
<feature type="compositionally biased region" description="Basic and acidic residues" evidence="1">
    <location>
        <begin position="213"/>
        <end position="224"/>
    </location>
</feature>
<reference evidence="2 3" key="1">
    <citation type="submission" date="2024-10" db="EMBL/GenBank/DDBJ databases">
        <authorList>
            <person name="Kim D."/>
        </authorList>
    </citation>
    <scope>NUCLEOTIDE SEQUENCE [LARGE SCALE GENOMIC DNA]</scope>
    <source>
        <strain evidence="2">BH-2024</strain>
    </source>
</reference>
<feature type="compositionally biased region" description="Polar residues" evidence="1">
    <location>
        <begin position="197"/>
        <end position="212"/>
    </location>
</feature>